<accession>A0A918YIS8</accession>
<comment type="caution">
    <text evidence="1">The sequence shown here is derived from an EMBL/GenBank/DDBJ whole genome shotgun (WGS) entry which is preliminary data.</text>
</comment>
<proteinExistence type="predicted"/>
<keyword evidence="2" id="KW-1185">Reference proteome</keyword>
<reference evidence="1" key="1">
    <citation type="journal article" date="2014" name="Int. J. Syst. Evol. Microbiol.">
        <title>Complete genome sequence of Corynebacterium casei LMG S-19264T (=DSM 44701T), isolated from a smear-ripened cheese.</title>
        <authorList>
            <consortium name="US DOE Joint Genome Institute (JGI-PGF)"/>
            <person name="Walter F."/>
            <person name="Albersmeier A."/>
            <person name="Kalinowski J."/>
            <person name="Ruckert C."/>
        </authorList>
    </citation>
    <scope>NUCLEOTIDE SEQUENCE</scope>
    <source>
        <strain evidence="1">JCM 4714</strain>
    </source>
</reference>
<name>A0A918YIS8_9ACTN</name>
<protein>
    <submittedName>
        <fullName evidence="1">Uncharacterized protein</fullName>
    </submittedName>
</protein>
<organism evidence="1 2">
    <name type="scientific">Streptomyces alanosinicus</name>
    <dbReference type="NCBI Taxonomy" id="68171"/>
    <lineage>
        <taxon>Bacteria</taxon>
        <taxon>Bacillati</taxon>
        <taxon>Actinomycetota</taxon>
        <taxon>Actinomycetes</taxon>
        <taxon>Kitasatosporales</taxon>
        <taxon>Streptomycetaceae</taxon>
        <taxon>Streptomyces</taxon>
    </lineage>
</organism>
<dbReference type="Proteomes" id="UP000655443">
    <property type="component" value="Unassembled WGS sequence"/>
</dbReference>
<gene>
    <name evidence="1" type="ORF">GCM10010339_41160</name>
</gene>
<dbReference type="AlphaFoldDB" id="A0A918YIS8"/>
<dbReference type="EMBL" id="BMVG01000008">
    <property type="protein sequence ID" value="GHE05392.1"/>
    <property type="molecule type" value="Genomic_DNA"/>
</dbReference>
<sequence length="89" mass="10077">MLPDPSHWGDGTNLVALAVDFRRDERERRARAERGEWAGDGGTWAHGILGDWLDAWAWWLRATTPVHARLEPVTWRSIALQLGAAQGYE</sequence>
<evidence type="ECO:0000313" key="2">
    <source>
        <dbReference type="Proteomes" id="UP000655443"/>
    </source>
</evidence>
<reference evidence="1" key="2">
    <citation type="submission" date="2020-09" db="EMBL/GenBank/DDBJ databases">
        <authorList>
            <person name="Sun Q."/>
            <person name="Ohkuma M."/>
        </authorList>
    </citation>
    <scope>NUCLEOTIDE SEQUENCE</scope>
    <source>
        <strain evidence="1">JCM 4714</strain>
    </source>
</reference>
<evidence type="ECO:0000313" key="1">
    <source>
        <dbReference type="EMBL" id="GHE05392.1"/>
    </source>
</evidence>